<organism evidence="1 2">
    <name type="scientific">Methanimicrococcus hacksteinii</name>
    <dbReference type="NCBI Taxonomy" id="3028293"/>
    <lineage>
        <taxon>Archaea</taxon>
        <taxon>Methanobacteriati</taxon>
        <taxon>Methanobacteriota</taxon>
        <taxon>Stenosarchaea group</taxon>
        <taxon>Methanomicrobia</taxon>
        <taxon>Methanosarcinales</taxon>
        <taxon>Methanosarcinaceae</taxon>
        <taxon>Methanimicrococcus</taxon>
    </lineage>
</organism>
<dbReference type="EMBL" id="JAWDKC010000021">
    <property type="protein sequence ID" value="MDV0445720.1"/>
    <property type="molecule type" value="Genomic_DNA"/>
</dbReference>
<name>A0ABU3VS49_9EURY</name>
<proteinExistence type="predicted"/>
<dbReference type="Proteomes" id="UP001272052">
    <property type="component" value="Unassembled WGS sequence"/>
</dbReference>
<accession>A0ABU3VS49</accession>
<protein>
    <submittedName>
        <fullName evidence="1">Uncharacterized protein</fullName>
    </submittedName>
</protein>
<evidence type="ECO:0000313" key="1">
    <source>
        <dbReference type="EMBL" id="MDV0445720.1"/>
    </source>
</evidence>
<keyword evidence="2" id="KW-1185">Reference proteome</keyword>
<comment type="caution">
    <text evidence="1">The sequence shown here is derived from an EMBL/GenBank/DDBJ whole genome shotgun (WGS) entry which is preliminary data.</text>
</comment>
<gene>
    <name evidence="1" type="ORF">MmiAt1_13140</name>
</gene>
<reference evidence="1 2" key="1">
    <citation type="submission" date="2023-06" db="EMBL/GenBank/DDBJ databases">
        <title>Genome sequence of Methanimicrococcus sp. At1.</title>
        <authorList>
            <person name="Protasov E."/>
            <person name="Platt K."/>
            <person name="Poehlein A."/>
            <person name="Daniel R."/>
            <person name="Brune A."/>
        </authorList>
    </citation>
    <scope>NUCLEOTIDE SEQUENCE [LARGE SCALE GENOMIC DNA]</scope>
    <source>
        <strain evidence="1 2">At1</strain>
    </source>
</reference>
<dbReference type="RefSeq" id="WP_318786145.1">
    <property type="nucleotide sequence ID" value="NZ_JAWDKC010000021.1"/>
</dbReference>
<sequence length="610" mass="72938">MDKKEYRKNMDINKIFGTINNISILINIKDFKFWMAQKHQIESTDFKNEYFEGYKFAIETLVRTLIDGIRYEKTFEFTQSELFYRACYTGANLNKIPDDCEKTRVIKKIYSYFEKMNNATNPIDFEKQSFIFKKIIIDSLLKIYNDSIQTNNETKLTKEETLNYCSIWVTLIYLNDARKGEPFGYTISPTIYSSNKNKKTDENIILNGYKYAIQYLWSKLLKDYYEKTSIKQIHSVKNWKNELYFNNKNQKNKKAFDDYFGIINKEIIEENLKNKMERLDVSVFLWAQEPDKSALKKLMNAPQWIELTESERIDQLLLWYPVEIMEGIVFNGSSTFIPQLIGLTEIKKAYDEKVHVRRFIHPINDRDYIGNDYSYGILIDAFSNIADYSCWIIFYDCCGDYSGFGGSEHQAIEEIIEKYNDKIIIQQTIIEKNRFYENMLKKEAIRYNNSNEFITYRKKTGRDIRILRRDYEETLEKLNASKGLLVELLTYYIETENLNPENEIKWSHIFLKNEHDVWIENKNKIKICECKADAETRNIDADLKKIENKKSIVEEQYKKECNNVFWYYKEPENEMTMDRLNQLPIECKFVRSELIRMGKKKDKLDDIFKK</sequence>
<evidence type="ECO:0000313" key="2">
    <source>
        <dbReference type="Proteomes" id="UP001272052"/>
    </source>
</evidence>